<dbReference type="InterPro" id="IPR002125">
    <property type="entry name" value="CMP_dCMP_dom"/>
</dbReference>
<sequence length="161" mass="18496">MENNQAKQEEFMREAIRLSLEKMQEGYGGPFGSVIVRNGEIIARGYNNVLHSHDPTAHAEMEAIRAATQALGTHDLSDCELYASSQPCPMCMGAIYWARLKKVYFGNRHEDAARIGFDDSFIYEELEKPLEKRRIPMVQLLPEEAKVAFEAWEKKPDKQRY</sequence>
<dbReference type="RefSeq" id="WP_092103899.1">
    <property type="nucleotide sequence ID" value="NZ_FOOT01000006.1"/>
</dbReference>
<keyword evidence="3" id="KW-0378">Hydrolase</keyword>
<accession>A0A1I2XH66</accession>
<dbReference type="Gene3D" id="3.40.140.10">
    <property type="entry name" value="Cytidine Deaminase, domain 2"/>
    <property type="match status" value="1"/>
</dbReference>
<organism evidence="6 7">
    <name type="scientific">Pontibacter chinhatensis</name>
    <dbReference type="NCBI Taxonomy" id="1436961"/>
    <lineage>
        <taxon>Bacteria</taxon>
        <taxon>Pseudomonadati</taxon>
        <taxon>Bacteroidota</taxon>
        <taxon>Cytophagia</taxon>
        <taxon>Cytophagales</taxon>
        <taxon>Hymenobacteraceae</taxon>
        <taxon>Pontibacter</taxon>
    </lineage>
</organism>
<dbReference type="EMBL" id="FOOT01000006">
    <property type="protein sequence ID" value="SFH12379.1"/>
    <property type="molecule type" value="Genomic_DNA"/>
</dbReference>
<dbReference type="GO" id="GO:0008270">
    <property type="term" value="F:zinc ion binding"/>
    <property type="evidence" value="ECO:0007669"/>
    <property type="project" value="InterPro"/>
</dbReference>
<dbReference type="PROSITE" id="PS51747">
    <property type="entry name" value="CYT_DCMP_DEAMINASES_2"/>
    <property type="match status" value="1"/>
</dbReference>
<dbReference type="Pfam" id="PF00383">
    <property type="entry name" value="dCMP_cyt_deam_1"/>
    <property type="match status" value="1"/>
</dbReference>
<evidence type="ECO:0000259" key="5">
    <source>
        <dbReference type="PROSITE" id="PS51747"/>
    </source>
</evidence>
<keyword evidence="4" id="KW-0862">Zinc</keyword>
<proteinExistence type="inferred from homology"/>
<reference evidence="7" key="1">
    <citation type="submission" date="2016-10" db="EMBL/GenBank/DDBJ databases">
        <authorList>
            <person name="Varghese N."/>
            <person name="Submissions S."/>
        </authorList>
    </citation>
    <scope>NUCLEOTIDE SEQUENCE [LARGE SCALE GENOMIC DNA]</scope>
    <source>
        <strain evidence="7">LP51</strain>
    </source>
</reference>
<dbReference type="CDD" id="cd01285">
    <property type="entry name" value="nucleoside_deaminase"/>
    <property type="match status" value="1"/>
</dbReference>
<dbReference type="OrthoDB" id="9802676at2"/>
<comment type="similarity">
    <text evidence="1">Belongs to the cytidine and deoxycytidylate deaminase family.</text>
</comment>
<keyword evidence="7" id="KW-1185">Reference proteome</keyword>
<protein>
    <submittedName>
        <fullName evidence="6">tRNA(Arg) A34 adenosine deaminase TadA</fullName>
    </submittedName>
</protein>
<dbReference type="GO" id="GO:0047974">
    <property type="term" value="F:guanosine deaminase activity"/>
    <property type="evidence" value="ECO:0007669"/>
    <property type="project" value="TreeGrafter"/>
</dbReference>
<evidence type="ECO:0000256" key="3">
    <source>
        <dbReference type="ARBA" id="ARBA00022801"/>
    </source>
</evidence>
<dbReference type="FunFam" id="3.40.140.10:FF:000011">
    <property type="entry name" value="tRNA-specific adenosine deaminase"/>
    <property type="match status" value="1"/>
</dbReference>
<dbReference type="Proteomes" id="UP000198724">
    <property type="component" value="Unassembled WGS sequence"/>
</dbReference>
<dbReference type="PROSITE" id="PS00903">
    <property type="entry name" value="CYT_DCMP_DEAMINASES_1"/>
    <property type="match status" value="1"/>
</dbReference>
<evidence type="ECO:0000256" key="1">
    <source>
        <dbReference type="ARBA" id="ARBA00006576"/>
    </source>
</evidence>
<dbReference type="AlphaFoldDB" id="A0A1I2XH66"/>
<dbReference type="InterPro" id="IPR016192">
    <property type="entry name" value="APOBEC/CMP_deaminase_Zn-bd"/>
</dbReference>
<gene>
    <name evidence="6" type="ORF">SAMN05421739_10632</name>
</gene>
<evidence type="ECO:0000256" key="2">
    <source>
        <dbReference type="ARBA" id="ARBA00022723"/>
    </source>
</evidence>
<evidence type="ECO:0000256" key="4">
    <source>
        <dbReference type="ARBA" id="ARBA00022833"/>
    </source>
</evidence>
<keyword evidence="2" id="KW-0479">Metal-binding</keyword>
<dbReference type="PANTHER" id="PTHR11079:SF161">
    <property type="entry name" value="CMP_DCMP-TYPE DEAMINASE DOMAIN-CONTAINING PROTEIN"/>
    <property type="match status" value="1"/>
</dbReference>
<dbReference type="STRING" id="1436961.SAMN05421739_10632"/>
<evidence type="ECO:0000313" key="7">
    <source>
        <dbReference type="Proteomes" id="UP000198724"/>
    </source>
</evidence>
<dbReference type="PANTHER" id="PTHR11079">
    <property type="entry name" value="CYTOSINE DEAMINASE FAMILY MEMBER"/>
    <property type="match status" value="1"/>
</dbReference>
<dbReference type="SUPFAM" id="SSF53927">
    <property type="entry name" value="Cytidine deaminase-like"/>
    <property type="match status" value="1"/>
</dbReference>
<name>A0A1I2XH66_9BACT</name>
<evidence type="ECO:0000313" key="6">
    <source>
        <dbReference type="EMBL" id="SFH12379.1"/>
    </source>
</evidence>
<dbReference type="InterPro" id="IPR016193">
    <property type="entry name" value="Cytidine_deaminase-like"/>
</dbReference>
<feature type="domain" description="CMP/dCMP-type deaminase" evidence="5">
    <location>
        <begin position="6"/>
        <end position="137"/>
    </location>
</feature>
<dbReference type="GO" id="GO:0006152">
    <property type="term" value="P:purine nucleoside catabolic process"/>
    <property type="evidence" value="ECO:0007669"/>
    <property type="project" value="TreeGrafter"/>
</dbReference>